<dbReference type="AlphaFoldDB" id="A0A166Q331"/>
<evidence type="ECO:0000313" key="2">
    <source>
        <dbReference type="EMBL" id="KZP26705.1"/>
    </source>
</evidence>
<proteinExistence type="predicted"/>
<organism evidence="2 3">
    <name type="scientific">Athelia psychrophila</name>
    <dbReference type="NCBI Taxonomy" id="1759441"/>
    <lineage>
        <taxon>Eukaryota</taxon>
        <taxon>Fungi</taxon>
        <taxon>Dikarya</taxon>
        <taxon>Basidiomycota</taxon>
        <taxon>Agaricomycotina</taxon>
        <taxon>Agaricomycetes</taxon>
        <taxon>Agaricomycetidae</taxon>
        <taxon>Atheliales</taxon>
        <taxon>Atheliaceae</taxon>
        <taxon>Athelia</taxon>
    </lineage>
</organism>
<accession>A0A166Q331</accession>
<sequence length="169" mass="19033">MAIQVIRHRREKITVTIVKLQITRSKQQGLLQKIAEKIRRKLKKPVRNMSTIHNPAVLKSNEEEGSATHTKDDQTPSNPIPKKDNRKNETQEDWVCHTKAKTVTPHPTGLPPGNPVQIVPRTSGPPLLSTSYHERPVFRLPLCPSRTVTDRSSIYPLFPVTPHPTGLPS</sequence>
<evidence type="ECO:0000313" key="3">
    <source>
        <dbReference type="Proteomes" id="UP000076532"/>
    </source>
</evidence>
<reference evidence="2 3" key="1">
    <citation type="journal article" date="2016" name="Mol. Biol. Evol.">
        <title>Comparative Genomics of Early-Diverging Mushroom-Forming Fungi Provides Insights into the Origins of Lignocellulose Decay Capabilities.</title>
        <authorList>
            <person name="Nagy L.G."/>
            <person name="Riley R."/>
            <person name="Tritt A."/>
            <person name="Adam C."/>
            <person name="Daum C."/>
            <person name="Floudas D."/>
            <person name="Sun H."/>
            <person name="Yadav J.S."/>
            <person name="Pangilinan J."/>
            <person name="Larsson K.H."/>
            <person name="Matsuura K."/>
            <person name="Barry K."/>
            <person name="Labutti K."/>
            <person name="Kuo R."/>
            <person name="Ohm R.A."/>
            <person name="Bhattacharya S.S."/>
            <person name="Shirouzu T."/>
            <person name="Yoshinaga Y."/>
            <person name="Martin F.M."/>
            <person name="Grigoriev I.V."/>
            <person name="Hibbett D.S."/>
        </authorList>
    </citation>
    <scope>NUCLEOTIDE SEQUENCE [LARGE SCALE GENOMIC DNA]</scope>
    <source>
        <strain evidence="2 3">CBS 109695</strain>
    </source>
</reference>
<gene>
    <name evidence="2" type="ORF">FIBSPDRAFT_887192</name>
</gene>
<protein>
    <submittedName>
        <fullName evidence="2">Uncharacterized protein</fullName>
    </submittedName>
</protein>
<keyword evidence="3" id="KW-1185">Reference proteome</keyword>
<dbReference type="EMBL" id="KV417513">
    <property type="protein sequence ID" value="KZP26705.1"/>
    <property type="molecule type" value="Genomic_DNA"/>
</dbReference>
<evidence type="ECO:0000256" key="1">
    <source>
        <dbReference type="SAM" id="MobiDB-lite"/>
    </source>
</evidence>
<name>A0A166Q331_9AGAM</name>
<feature type="region of interest" description="Disordered" evidence="1">
    <location>
        <begin position="45"/>
        <end position="93"/>
    </location>
</feature>
<dbReference type="Proteomes" id="UP000076532">
    <property type="component" value="Unassembled WGS sequence"/>
</dbReference>
<feature type="compositionally biased region" description="Basic and acidic residues" evidence="1">
    <location>
        <begin position="81"/>
        <end position="93"/>
    </location>
</feature>